<dbReference type="GO" id="GO:0071028">
    <property type="term" value="P:nuclear mRNA surveillance"/>
    <property type="evidence" value="ECO:0007669"/>
    <property type="project" value="TreeGrafter"/>
</dbReference>
<dbReference type="SUPFAM" id="SSF54211">
    <property type="entry name" value="Ribosomal protein S5 domain 2-like"/>
    <property type="match status" value="1"/>
</dbReference>
<comment type="similarity">
    <text evidence="1">Belongs to the RNase PH family.</text>
</comment>
<dbReference type="GO" id="GO:0005730">
    <property type="term" value="C:nucleolus"/>
    <property type="evidence" value="ECO:0007669"/>
    <property type="project" value="TreeGrafter"/>
</dbReference>
<dbReference type="SUPFAM" id="SSF55666">
    <property type="entry name" value="Ribonuclease PH domain 2-like"/>
    <property type="match status" value="1"/>
</dbReference>
<dbReference type="Gene3D" id="3.30.230.70">
    <property type="entry name" value="GHMP Kinase, N-terminal domain"/>
    <property type="match status" value="1"/>
</dbReference>
<organism evidence="3">
    <name type="scientific">Neobodo designis</name>
    <name type="common">Flagellated protozoan</name>
    <name type="synonym">Bodo designis</name>
    <dbReference type="NCBI Taxonomy" id="312471"/>
    <lineage>
        <taxon>Eukaryota</taxon>
        <taxon>Discoba</taxon>
        <taxon>Euglenozoa</taxon>
        <taxon>Kinetoplastea</taxon>
        <taxon>Metakinetoplastina</taxon>
        <taxon>Neobodonida</taxon>
        <taxon>Neobodo</taxon>
    </lineage>
</organism>
<dbReference type="InterPro" id="IPR020568">
    <property type="entry name" value="Ribosomal_Su5_D2-typ_SF"/>
</dbReference>
<dbReference type="InterPro" id="IPR050080">
    <property type="entry name" value="RNase_PH"/>
</dbReference>
<dbReference type="InterPro" id="IPR001247">
    <property type="entry name" value="ExoRNase_PH_dom1"/>
</dbReference>
<name>A0A7S1M0E1_NEODS</name>
<dbReference type="PANTHER" id="PTHR11953:SF0">
    <property type="entry name" value="EXOSOME COMPLEX COMPONENT RRP41"/>
    <property type="match status" value="1"/>
</dbReference>
<evidence type="ECO:0000313" key="3">
    <source>
        <dbReference type="EMBL" id="CAD9118620.1"/>
    </source>
</evidence>
<accession>A0A7S1M0E1</accession>
<dbReference type="GO" id="GO:0003723">
    <property type="term" value="F:RNA binding"/>
    <property type="evidence" value="ECO:0007669"/>
    <property type="project" value="TreeGrafter"/>
</dbReference>
<dbReference type="GO" id="GO:0016075">
    <property type="term" value="P:rRNA catabolic process"/>
    <property type="evidence" value="ECO:0007669"/>
    <property type="project" value="TreeGrafter"/>
</dbReference>
<dbReference type="PANTHER" id="PTHR11953">
    <property type="entry name" value="EXOSOME COMPLEX COMPONENT"/>
    <property type="match status" value="1"/>
</dbReference>
<reference evidence="3" key="1">
    <citation type="submission" date="2021-01" db="EMBL/GenBank/DDBJ databases">
        <authorList>
            <person name="Corre E."/>
            <person name="Pelletier E."/>
            <person name="Niang G."/>
            <person name="Scheremetjew M."/>
            <person name="Finn R."/>
            <person name="Kale V."/>
            <person name="Holt S."/>
            <person name="Cochrane G."/>
            <person name="Meng A."/>
            <person name="Brown T."/>
            <person name="Cohen L."/>
        </authorList>
    </citation>
    <scope>NUCLEOTIDE SEQUENCE</scope>
    <source>
        <strain evidence="3">CCAP 1951/1</strain>
    </source>
</reference>
<dbReference type="EMBL" id="HBGF01024318">
    <property type="protein sequence ID" value="CAD9118620.1"/>
    <property type="molecule type" value="Transcribed_RNA"/>
</dbReference>
<dbReference type="InterPro" id="IPR027408">
    <property type="entry name" value="PNPase/RNase_PH_dom_sf"/>
</dbReference>
<feature type="domain" description="Exoribonuclease phosphorolytic" evidence="2">
    <location>
        <begin position="22"/>
        <end position="151"/>
    </location>
</feature>
<proteinExistence type="inferred from homology"/>
<dbReference type="GO" id="GO:0071051">
    <property type="term" value="P:poly(A)-dependent snoRNA 3'-end processing"/>
    <property type="evidence" value="ECO:0007669"/>
    <property type="project" value="TreeGrafter"/>
</dbReference>
<dbReference type="GO" id="GO:0034475">
    <property type="term" value="P:U4 snRNA 3'-end processing"/>
    <property type="evidence" value="ECO:0007669"/>
    <property type="project" value="TreeGrafter"/>
</dbReference>
<evidence type="ECO:0000256" key="1">
    <source>
        <dbReference type="ARBA" id="ARBA00006678"/>
    </source>
</evidence>
<dbReference type="GO" id="GO:0000177">
    <property type="term" value="C:cytoplasmic exosome (RNase complex)"/>
    <property type="evidence" value="ECO:0007669"/>
    <property type="project" value="TreeGrafter"/>
</dbReference>
<dbReference type="AlphaFoldDB" id="A0A7S1M0E1"/>
<evidence type="ECO:0000259" key="2">
    <source>
        <dbReference type="Pfam" id="PF01138"/>
    </source>
</evidence>
<sequence>MARRQEYIDLAGLRRDGRRVKEVRDATITLGCVPNTDGSCLYRSGATSVTASVFGPRHAPFRNEARADQALFACTVAQSATAAERRRKAKRSTRQTDEMAALVTQALEPVLMLGSYPNASITVAVEVTQADGNELTACINAASLALADASVAMRDLVVSCNAGVVDSTHVVSDLTSNEVRSGCPVVHLAVTARDPAAIVMMSMDARVSDRGVDDMYAAATNGCLALAQQMQAALKAEVEERVTQRGAAGFLQVANKPAVAAAE</sequence>
<dbReference type="Pfam" id="PF01138">
    <property type="entry name" value="RNase_PH"/>
    <property type="match status" value="1"/>
</dbReference>
<dbReference type="GO" id="GO:0000176">
    <property type="term" value="C:nuclear exosome (RNase complex)"/>
    <property type="evidence" value="ECO:0007669"/>
    <property type="project" value="TreeGrafter"/>
</dbReference>
<dbReference type="InterPro" id="IPR036345">
    <property type="entry name" value="ExoRNase_PH_dom2_sf"/>
</dbReference>
<protein>
    <recommendedName>
        <fullName evidence="2">Exoribonuclease phosphorolytic domain-containing protein</fullName>
    </recommendedName>
</protein>
<gene>
    <name evidence="3" type="ORF">NDES1114_LOCUS16122</name>
</gene>